<dbReference type="GO" id="GO:0008610">
    <property type="term" value="P:lipid biosynthetic process"/>
    <property type="evidence" value="ECO:0007669"/>
    <property type="project" value="InterPro"/>
</dbReference>
<dbReference type="EMBL" id="MN740969">
    <property type="protein sequence ID" value="QHU20526.1"/>
    <property type="molecule type" value="Genomic_DNA"/>
</dbReference>
<keyword evidence="3 5" id="KW-1133">Transmembrane helix</keyword>
<dbReference type="InterPro" id="IPR006694">
    <property type="entry name" value="Fatty_acid_hydroxylase"/>
</dbReference>
<evidence type="ECO:0000256" key="5">
    <source>
        <dbReference type="SAM" id="Phobius"/>
    </source>
</evidence>
<feature type="transmembrane region" description="Helical" evidence="5">
    <location>
        <begin position="41"/>
        <end position="60"/>
    </location>
</feature>
<comment type="subcellular location">
    <subcellularLocation>
        <location evidence="1">Membrane</location>
    </subcellularLocation>
</comment>
<reference evidence="7" key="1">
    <citation type="journal article" date="2020" name="Nature">
        <title>Giant virus diversity and host interactions through global metagenomics.</title>
        <authorList>
            <person name="Schulz F."/>
            <person name="Roux S."/>
            <person name="Paez-Espino D."/>
            <person name="Jungbluth S."/>
            <person name="Walsh D.A."/>
            <person name="Denef V.J."/>
            <person name="McMahon K.D."/>
            <person name="Konstantinidis K.T."/>
            <person name="Eloe-Fadrosh E.A."/>
            <person name="Kyrpides N.C."/>
            <person name="Woyke T."/>
        </authorList>
    </citation>
    <scope>NUCLEOTIDE SEQUENCE</scope>
    <source>
        <strain evidence="7">GVMAG-S-3300013093-109</strain>
    </source>
</reference>
<dbReference type="Pfam" id="PF04116">
    <property type="entry name" value="FA_hydroxylase"/>
    <property type="match status" value="1"/>
</dbReference>
<keyword evidence="4 5" id="KW-0472">Membrane</keyword>
<dbReference type="GO" id="GO:0016491">
    <property type="term" value="F:oxidoreductase activity"/>
    <property type="evidence" value="ECO:0007669"/>
    <property type="project" value="InterPro"/>
</dbReference>
<evidence type="ECO:0000256" key="2">
    <source>
        <dbReference type="ARBA" id="ARBA00022692"/>
    </source>
</evidence>
<evidence type="ECO:0000313" key="7">
    <source>
        <dbReference type="EMBL" id="QHU20526.1"/>
    </source>
</evidence>
<feature type="domain" description="Fatty acid hydroxylase" evidence="6">
    <location>
        <begin position="120"/>
        <end position="260"/>
    </location>
</feature>
<accession>A0A6C0KTQ6</accession>
<evidence type="ECO:0000256" key="4">
    <source>
        <dbReference type="ARBA" id="ARBA00023136"/>
    </source>
</evidence>
<name>A0A6C0KTQ6_9ZZZZ</name>
<evidence type="ECO:0000256" key="3">
    <source>
        <dbReference type="ARBA" id="ARBA00022989"/>
    </source>
</evidence>
<proteinExistence type="predicted"/>
<sequence length="278" mass="33084">MISYRSLKNFLLVNSLFLLLGYIQNEALVHAPTPIMTKWSYISIIFTIRNVLLLYFVQYVTRHKLPLSSFVPREAYPYEFHVHLLRTTAVESLTHVMISEWIVFSKELNWIVYWIPLCFLFEIVFDFFHYFAHRFLHHPLVYRHFHKIHHTFLHPIAINAFYQDPIDLLLSNSLPTYLALSFIPSISYLEWNIMLIYKNFIEIAGHSGKVSFPISSFPQFIWLPKWLGMELYTEDHDLHHSLNNCNYAKRFSLWDRVFGTYSTFKQNAILPKADLKSA</sequence>
<feature type="transmembrane region" description="Helical" evidence="5">
    <location>
        <begin position="111"/>
        <end position="132"/>
    </location>
</feature>
<keyword evidence="2 5" id="KW-0812">Transmembrane</keyword>
<dbReference type="GO" id="GO:0016020">
    <property type="term" value="C:membrane"/>
    <property type="evidence" value="ECO:0007669"/>
    <property type="project" value="UniProtKB-SubCell"/>
</dbReference>
<evidence type="ECO:0000256" key="1">
    <source>
        <dbReference type="ARBA" id="ARBA00004370"/>
    </source>
</evidence>
<dbReference type="GO" id="GO:0005506">
    <property type="term" value="F:iron ion binding"/>
    <property type="evidence" value="ECO:0007669"/>
    <property type="project" value="InterPro"/>
</dbReference>
<dbReference type="InterPro" id="IPR050307">
    <property type="entry name" value="Sterol_Desaturase_Related"/>
</dbReference>
<organism evidence="7">
    <name type="scientific">viral metagenome</name>
    <dbReference type="NCBI Taxonomy" id="1070528"/>
    <lineage>
        <taxon>unclassified sequences</taxon>
        <taxon>metagenomes</taxon>
        <taxon>organismal metagenomes</taxon>
    </lineage>
</organism>
<dbReference type="PANTHER" id="PTHR11863">
    <property type="entry name" value="STEROL DESATURASE"/>
    <property type="match status" value="1"/>
</dbReference>
<dbReference type="AlphaFoldDB" id="A0A6C0KTQ6"/>
<protein>
    <recommendedName>
        <fullName evidence="6">Fatty acid hydroxylase domain-containing protein</fullName>
    </recommendedName>
</protein>
<evidence type="ECO:0000259" key="6">
    <source>
        <dbReference type="Pfam" id="PF04116"/>
    </source>
</evidence>